<dbReference type="GO" id="GO:0004130">
    <property type="term" value="F:cytochrome-c peroxidase activity"/>
    <property type="evidence" value="ECO:0007669"/>
    <property type="project" value="UniProtKB-EC"/>
</dbReference>
<dbReference type="EMBL" id="JBDKWZ010000007">
    <property type="protein sequence ID" value="MEN7548846.1"/>
    <property type="molecule type" value="Genomic_DNA"/>
</dbReference>
<dbReference type="Proteomes" id="UP001403385">
    <property type="component" value="Unassembled WGS sequence"/>
</dbReference>
<evidence type="ECO:0000259" key="6">
    <source>
        <dbReference type="Pfam" id="PF03150"/>
    </source>
</evidence>
<comment type="cofactor">
    <cofactor evidence="4">
        <name>heme</name>
        <dbReference type="ChEBI" id="CHEBI:30413"/>
    </cofactor>
    <text evidence="4">Binds 2 heme groups.</text>
</comment>
<dbReference type="RefSeq" id="WP_346821627.1">
    <property type="nucleotide sequence ID" value="NZ_JBDKWZ010000007.1"/>
</dbReference>
<dbReference type="Pfam" id="PF21419">
    <property type="entry name" value="RoxA-like_Cyt-c"/>
    <property type="match status" value="1"/>
</dbReference>
<keyword evidence="4" id="KW-0349">Heme</keyword>
<evidence type="ECO:0000256" key="1">
    <source>
        <dbReference type="ARBA" id="ARBA00004196"/>
    </source>
</evidence>
<evidence type="ECO:0000256" key="5">
    <source>
        <dbReference type="PIRSR" id="PIRSR000294-2"/>
    </source>
</evidence>
<dbReference type="InterPro" id="IPR026259">
    <property type="entry name" value="MauG/Cytc_peroxidase"/>
</dbReference>
<dbReference type="GO" id="GO:0030313">
    <property type="term" value="C:cell envelope"/>
    <property type="evidence" value="ECO:0007669"/>
    <property type="project" value="UniProtKB-SubCell"/>
</dbReference>
<feature type="binding site" description="covalent" evidence="4">
    <location>
        <position position="80"/>
    </location>
    <ligand>
        <name>heme c</name>
        <dbReference type="ChEBI" id="CHEBI:61717"/>
        <label>1</label>
    </ligand>
</feature>
<protein>
    <submittedName>
        <fullName evidence="7">Cytochrome c peroxidase</fullName>
        <ecNumber evidence="7">1.11.1.5</ecNumber>
    </submittedName>
</protein>
<dbReference type="PANTHER" id="PTHR30600">
    <property type="entry name" value="CYTOCHROME C PEROXIDASE-RELATED"/>
    <property type="match status" value="1"/>
</dbReference>
<evidence type="ECO:0000256" key="3">
    <source>
        <dbReference type="ARBA" id="ARBA00023002"/>
    </source>
</evidence>
<dbReference type="Pfam" id="PF03150">
    <property type="entry name" value="CCP_MauG"/>
    <property type="match status" value="1"/>
</dbReference>
<accession>A0AAW9SDA9</accession>
<feature type="binding site" description="axial binding residue" evidence="5">
    <location>
        <position position="224"/>
    </location>
    <ligand>
        <name>heme c</name>
        <dbReference type="ChEBI" id="CHEBI:61717"/>
        <label>2</label>
    </ligand>
    <ligandPart>
        <name>Fe</name>
        <dbReference type="ChEBI" id="CHEBI:18248"/>
    </ligandPart>
</feature>
<evidence type="ECO:0000313" key="8">
    <source>
        <dbReference type="Proteomes" id="UP001403385"/>
    </source>
</evidence>
<keyword evidence="3 7" id="KW-0560">Oxidoreductase</keyword>
<comment type="caution">
    <text evidence="7">The sequence shown here is derived from an EMBL/GenBank/DDBJ whole genome shotgun (WGS) entry which is preliminary data.</text>
</comment>
<evidence type="ECO:0000313" key="7">
    <source>
        <dbReference type="EMBL" id="MEN7548846.1"/>
    </source>
</evidence>
<keyword evidence="7" id="KW-0575">Peroxidase</keyword>
<dbReference type="GO" id="GO:0009055">
    <property type="term" value="F:electron transfer activity"/>
    <property type="evidence" value="ECO:0007669"/>
    <property type="project" value="InterPro"/>
</dbReference>
<dbReference type="InterPro" id="IPR051395">
    <property type="entry name" value="Cytochrome_c_Peroxidase/MauG"/>
</dbReference>
<reference evidence="7 8" key="1">
    <citation type="submission" date="2024-04" db="EMBL/GenBank/DDBJ databases">
        <title>Novel genus in family Flammeovirgaceae.</title>
        <authorList>
            <person name="Nguyen T.H."/>
            <person name="Vuong T.Q."/>
            <person name="Le H."/>
            <person name="Kim S.-G."/>
        </authorList>
    </citation>
    <scope>NUCLEOTIDE SEQUENCE [LARGE SCALE GENOMIC DNA]</scope>
    <source>
        <strain evidence="7 8">JCM 23209</strain>
    </source>
</reference>
<name>A0AAW9SDA9_9BACT</name>
<sequence>MSKFKANYTLYIYSIGLLCFLSACQKPSPQEPVVSVPVTLADSLPSPAHNPISREGVALGKLLFHDPALSGNNSISCATCHVQPLGYADGQTLSTLGSSQQALSRHTLPLINLAWRKELFWDGGVKNLESVAFAPLLHPDEMAQNLKELPQELRQRKEYRLRFKTVFGSDSITNAMIARALAQYQRTLISGNSKYDRFIKDAAGFSELELKGLELFTKNCSGCHPPPFFTDDDYHHIGLDSVYQEGALGILQGRFRITRDSTDMGKFRTPTLRNVTATAPYMHDGRYPTLQHVLNHYREKVLPVPSLDPALLQDPQKPGLSLSSTEQTALIAFLHTLTDSAFLYQPSSVK</sequence>
<keyword evidence="8" id="KW-1185">Reference proteome</keyword>
<evidence type="ECO:0000256" key="2">
    <source>
        <dbReference type="ARBA" id="ARBA00022729"/>
    </source>
</evidence>
<dbReference type="EC" id="1.11.1.5" evidence="7"/>
<dbReference type="InterPro" id="IPR004852">
    <property type="entry name" value="Di-haem_cyt_c_peroxidsae"/>
</dbReference>
<dbReference type="GO" id="GO:0020037">
    <property type="term" value="F:heme binding"/>
    <property type="evidence" value="ECO:0007669"/>
    <property type="project" value="InterPro"/>
</dbReference>
<dbReference type="Gene3D" id="1.10.760.10">
    <property type="entry name" value="Cytochrome c-like domain"/>
    <property type="match status" value="2"/>
</dbReference>
<dbReference type="GO" id="GO:0046872">
    <property type="term" value="F:metal ion binding"/>
    <property type="evidence" value="ECO:0007669"/>
    <property type="project" value="UniProtKB-KW"/>
</dbReference>
<dbReference type="PROSITE" id="PS51257">
    <property type="entry name" value="PROKAR_LIPOPROTEIN"/>
    <property type="match status" value="1"/>
</dbReference>
<comment type="PTM">
    <text evidence="4">Binds 2 heme groups per subunit.</text>
</comment>
<feature type="domain" description="Di-haem cytochrome c peroxidase" evidence="6">
    <location>
        <begin position="55"/>
        <end position="201"/>
    </location>
</feature>
<evidence type="ECO:0000256" key="4">
    <source>
        <dbReference type="PIRSR" id="PIRSR000294-1"/>
    </source>
</evidence>
<keyword evidence="5" id="KW-0408">Iron</keyword>
<dbReference type="AlphaFoldDB" id="A0AAW9SDA9"/>
<dbReference type="PIRSF" id="PIRSF000294">
    <property type="entry name" value="Cytochrome-c_peroxidase"/>
    <property type="match status" value="1"/>
</dbReference>
<dbReference type="SUPFAM" id="SSF46626">
    <property type="entry name" value="Cytochrome c"/>
    <property type="match status" value="2"/>
</dbReference>
<proteinExistence type="predicted"/>
<keyword evidence="5" id="KW-0479">Metal-binding</keyword>
<comment type="subcellular location">
    <subcellularLocation>
        <location evidence="1">Cell envelope</location>
    </subcellularLocation>
</comment>
<organism evidence="7 8">
    <name type="scientific">Rapidithrix thailandica</name>
    <dbReference type="NCBI Taxonomy" id="413964"/>
    <lineage>
        <taxon>Bacteria</taxon>
        <taxon>Pseudomonadati</taxon>
        <taxon>Bacteroidota</taxon>
        <taxon>Cytophagia</taxon>
        <taxon>Cytophagales</taxon>
        <taxon>Flammeovirgaceae</taxon>
        <taxon>Rapidithrix</taxon>
    </lineage>
</organism>
<feature type="binding site" description="covalent" evidence="4">
    <location>
        <position position="223"/>
    </location>
    <ligand>
        <name>heme c</name>
        <dbReference type="ChEBI" id="CHEBI:61717"/>
        <label>2</label>
    </ligand>
</feature>
<feature type="binding site" description="covalent" evidence="4">
    <location>
        <position position="77"/>
    </location>
    <ligand>
        <name>heme c</name>
        <dbReference type="ChEBI" id="CHEBI:61717"/>
        <label>1</label>
    </ligand>
</feature>
<dbReference type="InterPro" id="IPR036909">
    <property type="entry name" value="Cyt_c-like_dom_sf"/>
</dbReference>
<feature type="binding site" description="axial binding residue" evidence="5">
    <location>
        <position position="81"/>
    </location>
    <ligand>
        <name>heme c</name>
        <dbReference type="ChEBI" id="CHEBI:61717"/>
        <label>1</label>
    </ligand>
    <ligandPart>
        <name>Fe</name>
        <dbReference type="ChEBI" id="CHEBI:18248"/>
    </ligandPart>
</feature>
<keyword evidence="2" id="KW-0732">Signal</keyword>
<feature type="binding site" description="covalent" evidence="4">
    <location>
        <position position="220"/>
    </location>
    <ligand>
        <name>heme c</name>
        <dbReference type="ChEBI" id="CHEBI:61717"/>
        <label>2</label>
    </ligand>
</feature>
<gene>
    <name evidence="7" type="ORF">AAG747_13070</name>
</gene>